<comment type="caution">
    <text evidence="3">The sequence shown here is derived from an EMBL/GenBank/DDBJ whole genome shotgun (WGS) entry which is preliminary data.</text>
</comment>
<organism evidence="3 4">
    <name type="scientific">Burkholderia stagnalis</name>
    <dbReference type="NCBI Taxonomy" id="1503054"/>
    <lineage>
        <taxon>Bacteria</taxon>
        <taxon>Pseudomonadati</taxon>
        <taxon>Pseudomonadota</taxon>
        <taxon>Betaproteobacteria</taxon>
        <taxon>Burkholderiales</taxon>
        <taxon>Burkholderiaceae</taxon>
        <taxon>Burkholderia</taxon>
        <taxon>Burkholderia cepacia complex</taxon>
    </lineage>
</organism>
<dbReference type="EMBL" id="VZOK01000025">
    <property type="protein sequence ID" value="KAB0636838.1"/>
    <property type="molecule type" value="Genomic_DNA"/>
</dbReference>
<dbReference type="Proteomes" id="UP000473470">
    <property type="component" value="Unassembled WGS sequence"/>
</dbReference>
<sequence length="70" mass="7396">DAPAPRGGGRDGGRRPAPPLPNGLAVQIHYSNARAQGEMRLGDAWRVKPSDTLLAELRAAFASSAVEIVY</sequence>
<gene>
    <name evidence="3" type="ORF">F7R25_18530</name>
</gene>
<name>A0A6L3MV63_9BURK</name>
<protein>
    <recommendedName>
        <fullName evidence="2">DNA polymerase III subunit alpha C-terminal domain-containing protein</fullName>
    </recommendedName>
</protein>
<dbReference type="RefSeq" id="WP_150998997.1">
    <property type="nucleotide sequence ID" value="NZ_VZOK01000025.1"/>
</dbReference>
<evidence type="ECO:0000256" key="1">
    <source>
        <dbReference type="SAM" id="MobiDB-lite"/>
    </source>
</evidence>
<evidence type="ECO:0000313" key="4">
    <source>
        <dbReference type="Proteomes" id="UP000473470"/>
    </source>
</evidence>
<evidence type="ECO:0000313" key="3">
    <source>
        <dbReference type="EMBL" id="KAB0636838.1"/>
    </source>
</evidence>
<feature type="domain" description="DNA polymerase III subunit alpha C-terminal" evidence="2">
    <location>
        <begin position="26"/>
        <end position="59"/>
    </location>
</feature>
<reference evidence="3 4" key="1">
    <citation type="submission" date="2019-09" db="EMBL/GenBank/DDBJ databases">
        <title>Draft genome sequences of 48 bacterial type strains from the CCUG.</title>
        <authorList>
            <person name="Tunovic T."/>
            <person name="Pineiro-Iglesias B."/>
            <person name="Unosson C."/>
            <person name="Inganas E."/>
            <person name="Ohlen M."/>
            <person name="Cardew S."/>
            <person name="Jensie-Markopoulos S."/>
            <person name="Salva-Serra F."/>
            <person name="Jaen-Luchoro D."/>
            <person name="Karlsson R."/>
            <person name="Svensson-Stadler L."/>
            <person name="Chun J."/>
            <person name="Moore E."/>
        </authorList>
    </citation>
    <scope>NUCLEOTIDE SEQUENCE [LARGE SCALE GENOMIC DNA]</scope>
    <source>
        <strain evidence="3 4">CCUG 65686</strain>
    </source>
</reference>
<proteinExistence type="predicted"/>
<dbReference type="AlphaFoldDB" id="A0A6L3MV63"/>
<accession>A0A6L3MV63</accession>
<evidence type="ECO:0000259" key="2">
    <source>
        <dbReference type="Pfam" id="PF20914"/>
    </source>
</evidence>
<feature type="region of interest" description="Disordered" evidence="1">
    <location>
        <begin position="1"/>
        <end position="21"/>
    </location>
</feature>
<dbReference type="InterPro" id="IPR048472">
    <property type="entry name" value="DNA_pol_IIIA_C"/>
</dbReference>
<dbReference type="Pfam" id="PF20914">
    <property type="entry name" value="DNA_pol_IIIA_C"/>
    <property type="match status" value="1"/>
</dbReference>
<feature type="non-terminal residue" evidence="3">
    <location>
        <position position="1"/>
    </location>
</feature>